<keyword evidence="3" id="KW-1185">Reference proteome</keyword>
<dbReference type="KEGG" id="llu:AKJ09_02595"/>
<dbReference type="EMBL" id="CP012333">
    <property type="protein sequence ID" value="AKU95931.1"/>
    <property type="molecule type" value="Genomic_DNA"/>
</dbReference>
<organism evidence="2 3">
    <name type="scientific">Labilithrix luteola</name>
    <dbReference type="NCBI Taxonomy" id="1391654"/>
    <lineage>
        <taxon>Bacteria</taxon>
        <taxon>Pseudomonadati</taxon>
        <taxon>Myxococcota</taxon>
        <taxon>Polyangia</taxon>
        <taxon>Polyangiales</taxon>
        <taxon>Labilitrichaceae</taxon>
        <taxon>Labilithrix</taxon>
    </lineage>
</organism>
<dbReference type="STRING" id="1391654.AKJ09_02595"/>
<accession>A0A0K1PRC6</accession>
<feature type="compositionally biased region" description="Basic and acidic residues" evidence="1">
    <location>
        <begin position="39"/>
        <end position="54"/>
    </location>
</feature>
<dbReference type="Proteomes" id="UP000064967">
    <property type="component" value="Chromosome"/>
</dbReference>
<dbReference type="AlphaFoldDB" id="A0A0K1PRC6"/>
<name>A0A0K1PRC6_9BACT</name>
<protein>
    <submittedName>
        <fullName evidence="2">Uncharacterized protein</fullName>
    </submittedName>
</protein>
<dbReference type="RefSeq" id="WP_146647300.1">
    <property type="nucleotide sequence ID" value="NZ_CP012333.1"/>
</dbReference>
<proteinExistence type="predicted"/>
<evidence type="ECO:0000313" key="3">
    <source>
        <dbReference type="Proteomes" id="UP000064967"/>
    </source>
</evidence>
<evidence type="ECO:0000313" key="2">
    <source>
        <dbReference type="EMBL" id="AKU95931.1"/>
    </source>
</evidence>
<sequence length="181" mass="19275">MGTTKGWGAQGMCEMSGSNAIGADSAEGPSDEAALSGVHSERVHSERVRFERETTPAPANPDLDAWGDPIPDVRPTRVPDFDVDAFARGALLPPDMPRLPVDVTVPLRTAAAPPADLALRLAFVLLHVDGRSTIRSIADSVALPVEETLDMFVELIGRGLVELGPTESSTGIPHSGDYRRR</sequence>
<feature type="region of interest" description="Disordered" evidence="1">
    <location>
        <begin position="18"/>
        <end position="68"/>
    </location>
</feature>
<evidence type="ECO:0000256" key="1">
    <source>
        <dbReference type="SAM" id="MobiDB-lite"/>
    </source>
</evidence>
<gene>
    <name evidence="2" type="ORF">AKJ09_02595</name>
</gene>
<reference evidence="2 3" key="1">
    <citation type="submission" date="2015-08" db="EMBL/GenBank/DDBJ databases">
        <authorList>
            <person name="Babu N.S."/>
            <person name="Beckwith C.J."/>
            <person name="Beseler K.G."/>
            <person name="Brison A."/>
            <person name="Carone J.V."/>
            <person name="Caskin T.P."/>
            <person name="Diamond M."/>
            <person name="Durham M.E."/>
            <person name="Foxe J.M."/>
            <person name="Go M."/>
            <person name="Henderson B.A."/>
            <person name="Jones I.B."/>
            <person name="McGettigan J.A."/>
            <person name="Micheletti S.J."/>
            <person name="Nasrallah M.E."/>
            <person name="Ortiz D."/>
            <person name="Piller C.R."/>
            <person name="Privatt S.R."/>
            <person name="Schneider S.L."/>
            <person name="Sharp S."/>
            <person name="Smith T.C."/>
            <person name="Stanton J.D."/>
            <person name="Ullery H.E."/>
            <person name="Wilson R.J."/>
            <person name="Serrano M.G."/>
            <person name="Buck G."/>
            <person name="Lee V."/>
            <person name="Wang Y."/>
            <person name="Carvalho R."/>
            <person name="Voegtly L."/>
            <person name="Shi R."/>
            <person name="Duckworth R."/>
            <person name="Johnson A."/>
            <person name="Loviza R."/>
            <person name="Walstead R."/>
            <person name="Shah Z."/>
            <person name="Kiflezghi M."/>
            <person name="Wade K."/>
            <person name="Ball S.L."/>
            <person name="Bradley K.W."/>
            <person name="Asai D.J."/>
            <person name="Bowman C.A."/>
            <person name="Russell D.A."/>
            <person name="Pope W.H."/>
            <person name="Jacobs-Sera D."/>
            <person name="Hendrix R.W."/>
            <person name="Hatfull G.F."/>
        </authorList>
    </citation>
    <scope>NUCLEOTIDE SEQUENCE [LARGE SCALE GENOMIC DNA]</scope>
    <source>
        <strain evidence="2 3">DSM 27648</strain>
    </source>
</reference>